<dbReference type="InterPro" id="IPR020608">
    <property type="entry name" value="RNA_pol_subH/Rpb5_CS"/>
</dbReference>
<dbReference type="OMA" id="PKIYHDD"/>
<gene>
    <name evidence="4" type="primary">rpo5</name>
    <name evidence="4" type="synonym">rpoH</name>
    <name evidence="6" type="ORF">BKD89_08000</name>
</gene>
<evidence type="ECO:0000256" key="4">
    <source>
        <dbReference type="HAMAP-Rule" id="MF_00025"/>
    </source>
</evidence>
<keyword evidence="2 4" id="KW-0804">Transcription</keyword>
<evidence type="ECO:0000256" key="1">
    <source>
        <dbReference type="ARBA" id="ARBA00022478"/>
    </source>
</evidence>
<sequence>MAAADTNSFNILKHNLVPEHHLLNEEEANEVLTKLGITRDQLPKIKTSDAVIQVLESIHGPVAEGSVIKIIRKSETAQEFTVYRLVTRG</sequence>
<comment type="subunit">
    <text evidence="4">Part of the RNA polymerase complex.</text>
</comment>
<dbReference type="AlphaFoldDB" id="A0A3G3IIP2"/>
<dbReference type="SUPFAM" id="SSF55287">
    <property type="entry name" value="RPB5-like RNA polymerase subunit"/>
    <property type="match status" value="1"/>
</dbReference>
<evidence type="ECO:0000313" key="6">
    <source>
        <dbReference type="EMBL" id="AYQ55727.1"/>
    </source>
</evidence>
<proteinExistence type="inferred from homology"/>
<protein>
    <recommendedName>
        <fullName evidence="4">DNA-directed RNA polymerase subunit Rpo5</fullName>
        <ecNumber evidence="4">2.7.7.6</ecNumber>
    </recommendedName>
    <alternativeName>
        <fullName evidence="4">DNA-directed RNA polymerase subunit H</fullName>
    </alternativeName>
</protein>
<dbReference type="GO" id="GO:0003899">
    <property type="term" value="F:DNA-directed RNA polymerase activity"/>
    <property type="evidence" value="ECO:0007669"/>
    <property type="project" value="UniProtKB-UniRule"/>
</dbReference>
<feature type="domain" description="RNA polymerase subunit H/Rpb5 C-terminal" evidence="5">
    <location>
        <begin position="9"/>
        <end position="86"/>
    </location>
</feature>
<comment type="catalytic activity">
    <reaction evidence="4">
        <text>RNA(n) + a ribonucleoside 5'-triphosphate = RNA(n+1) + diphosphate</text>
        <dbReference type="Rhea" id="RHEA:21248"/>
        <dbReference type="Rhea" id="RHEA-COMP:14527"/>
        <dbReference type="Rhea" id="RHEA-COMP:17342"/>
        <dbReference type="ChEBI" id="CHEBI:33019"/>
        <dbReference type="ChEBI" id="CHEBI:61557"/>
        <dbReference type="ChEBI" id="CHEBI:140395"/>
        <dbReference type="EC" id="2.7.7.6"/>
    </reaction>
</comment>
<evidence type="ECO:0000259" key="5">
    <source>
        <dbReference type="Pfam" id="PF01191"/>
    </source>
</evidence>
<dbReference type="GO" id="GO:0006362">
    <property type="term" value="P:transcription elongation by RNA polymerase I"/>
    <property type="evidence" value="ECO:0007669"/>
    <property type="project" value="TreeGrafter"/>
</dbReference>
<dbReference type="PANTHER" id="PTHR10535:SF0">
    <property type="entry name" value="DNA-DIRECTED RNA POLYMERASES I, II, AND III SUBUNIT RPABC1"/>
    <property type="match status" value="1"/>
</dbReference>
<comment type="function">
    <text evidence="4">DNA-dependent RNA polymerase (RNAP) catalyzes the transcription of DNA into RNA using the four ribonucleoside triphosphates as substrates.</text>
</comment>
<evidence type="ECO:0000313" key="7">
    <source>
        <dbReference type="Proteomes" id="UP000273278"/>
    </source>
</evidence>
<accession>A0A3G3IIP2</accession>
<dbReference type="GO" id="GO:0042797">
    <property type="term" value="P:tRNA transcription by RNA polymerase III"/>
    <property type="evidence" value="ECO:0007669"/>
    <property type="project" value="TreeGrafter"/>
</dbReference>
<dbReference type="GO" id="GO:0006366">
    <property type="term" value="P:transcription by RNA polymerase II"/>
    <property type="evidence" value="ECO:0007669"/>
    <property type="project" value="TreeGrafter"/>
</dbReference>
<dbReference type="HAMAP" id="MF_00025">
    <property type="entry name" value="RNApol_Rpo5_RPB5"/>
    <property type="match status" value="1"/>
</dbReference>
<dbReference type="GeneID" id="41322397"/>
<dbReference type="PANTHER" id="PTHR10535">
    <property type="entry name" value="DNA-DIRECTED RNA POLYMERASES I, II, AND III SUBUNIT RPABC1"/>
    <property type="match status" value="1"/>
</dbReference>
<dbReference type="EMBL" id="CP017686">
    <property type="protein sequence ID" value="AYQ55727.1"/>
    <property type="molecule type" value="Genomic_DNA"/>
</dbReference>
<dbReference type="Gene3D" id="3.90.940.20">
    <property type="entry name" value="RPB5-like RNA polymerase subunit"/>
    <property type="match status" value="1"/>
</dbReference>
<dbReference type="InterPro" id="IPR000783">
    <property type="entry name" value="RNA_pol_subH/Rpb5_C"/>
</dbReference>
<organism evidence="6 7">
    <name type="scientific">Methanomethylophilus alvi</name>
    <dbReference type="NCBI Taxonomy" id="1291540"/>
    <lineage>
        <taxon>Archaea</taxon>
        <taxon>Methanobacteriati</taxon>
        <taxon>Thermoplasmatota</taxon>
        <taxon>Thermoplasmata</taxon>
        <taxon>Methanomassiliicoccales</taxon>
        <taxon>Methanomethylophilaceae</taxon>
        <taxon>Methanomethylophilus</taxon>
    </lineage>
</organism>
<dbReference type="Pfam" id="PF01191">
    <property type="entry name" value="RNA_pol_Rpb5_C"/>
    <property type="match status" value="1"/>
</dbReference>
<comment type="subcellular location">
    <subcellularLocation>
        <location evidence="4">Cytoplasm</location>
    </subcellularLocation>
</comment>
<dbReference type="GO" id="GO:0003677">
    <property type="term" value="F:DNA binding"/>
    <property type="evidence" value="ECO:0007669"/>
    <property type="project" value="InterPro"/>
</dbReference>
<keyword evidence="1 4" id="KW-0240">DNA-directed RNA polymerase</keyword>
<dbReference type="NCBIfam" id="NF007129">
    <property type="entry name" value="PRK09570.1"/>
    <property type="match status" value="1"/>
</dbReference>
<dbReference type="InterPro" id="IPR014381">
    <property type="entry name" value="Arch_Rpo5/euc_Rpb5"/>
</dbReference>
<keyword evidence="4" id="KW-0808">Transferase</keyword>
<reference evidence="6 7" key="1">
    <citation type="submission" date="2016-10" db="EMBL/GenBank/DDBJ databases">
        <title>Complete genome of the TMA-utilizing, human hosted archaeon Methanomethylophilus alvus Gen. nov, sp. nov., strain Mx-05, derived from a pure culture.</title>
        <authorList>
            <person name="Brugere J.-F."/>
            <person name="Ben Hania W."/>
            <person name="Chaudhary P.P."/>
            <person name="Gaci N."/>
            <person name="Borrel G."/>
            <person name="Cao Van Tuat L."/>
            <person name="Fardeau M.-L."/>
            <person name="Harris H.M.B."/>
            <person name="O'Toole P.W."/>
            <person name="Ollivier B."/>
        </authorList>
    </citation>
    <scope>NUCLEOTIDE SEQUENCE [LARGE SCALE GENOMIC DNA]</scope>
    <source>
        <strain evidence="6 7">Mx-05</strain>
    </source>
</reference>
<dbReference type="Proteomes" id="UP000273278">
    <property type="component" value="Chromosome"/>
</dbReference>
<comment type="similarity">
    <text evidence="3 4">Belongs to the archaeal Rpo5/eukaryotic RPB5 RNA polymerase subunit family.</text>
</comment>
<dbReference type="GO" id="GO:0000428">
    <property type="term" value="C:DNA-directed RNA polymerase complex"/>
    <property type="evidence" value="ECO:0007669"/>
    <property type="project" value="UniProtKB-KW"/>
</dbReference>
<dbReference type="RefSeq" id="WP_015505508.1">
    <property type="nucleotide sequence ID" value="NZ_CAYARL010000009.1"/>
</dbReference>
<dbReference type="EC" id="2.7.7.6" evidence="4"/>
<dbReference type="GO" id="GO:0005737">
    <property type="term" value="C:cytoplasm"/>
    <property type="evidence" value="ECO:0007669"/>
    <property type="project" value="UniProtKB-SubCell"/>
</dbReference>
<dbReference type="PROSITE" id="PS01110">
    <property type="entry name" value="RNA_POL_H_23KD"/>
    <property type="match status" value="1"/>
</dbReference>
<evidence type="ECO:0000256" key="3">
    <source>
        <dbReference type="ARBA" id="ARBA00025765"/>
    </source>
</evidence>
<keyword evidence="4" id="KW-0548">Nucleotidyltransferase</keyword>
<evidence type="ECO:0000256" key="2">
    <source>
        <dbReference type="ARBA" id="ARBA00023163"/>
    </source>
</evidence>
<name>A0A3G3IIP2_9ARCH</name>
<keyword evidence="4" id="KW-0963">Cytoplasm</keyword>
<dbReference type="InterPro" id="IPR035913">
    <property type="entry name" value="RPB5-like_sf"/>
</dbReference>